<evidence type="ECO:0000256" key="7">
    <source>
        <dbReference type="ARBA" id="ARBA00022989"/>
    </source>
</evidence>
<gene>
    <name evidence="13" type="ORF">MAR_001603</name>
</gene>
<keyword evidence="11" id="KW-0333">Golgi apparatus</keyword>
<comment type="similarity">
    <text evidence="2 11">Belongs to the glycosyltransferase 43 family.</text>
</comment>
<evidence type="ECO:0000256" key="3">
    <source>
        <dbReference type="ARBA" id="ARBA00012641"/>
    </source>
</evidence>
<accession>A0ABY7FCB2</accession>
<comment type="catalytic activity">
    <reaction evidence="10 11">
        <text>3-O-(beta-D-galactosyl-(1-&gt;3)-beta-D-galactosyl-(1-&gt;4)-beta-D-xylosyl)-L-seryl-[protein] + UDP-alpha-D-glucuronate = 3-O-(beta-D-GlcA-(1-&gt;3)-beta-D-Gal-(1-&gt;3)-beta-D-Gal-(1-&gt;4)-beta-D-Xyl)-L-seryl-[protein] + UDP + H(+)</text>
        <dbReference type="Rhea" id="RHEA:24168"/>
        <dbReference type="Rhea" id="RHEA-COMP:12571"/>
        <dbReference type="Rhea" id="RHEA-COMP:12573"/>
        <dbReference type="ChEBI" id="CHEBI:15378"/>
        <dbReference type="ChEBI" id="CHEBI:58052"/>
        <dbReference type="ChEBI" id="CHEBI:58223"/>
        <dbReference type="ChEBI" id="CHEBI:132090"/>
        <dbReference type="ChEBI" id="CHEBI:132093"/>
        <dbReference type="EC" id="2.4.1.135"/>
    </reaction>
</comment>
<evidence type="ECO:0000256" key="4">
    <source>
        <dbReference type="ARBA" id="ARBA00022679"/>
    </source>
</evidence>
<organism evidence="13 14">
    <name type="scientific">Mya arenaria</name>
    <name type="common">Soft-shell clam</name>
    <dbReference type="NCBI Taxonomy" id="6604"/>
    <lineage>
        <taxon>Eukaryota</taxon>
        <taxon>Metazoa</taxon>
        <taxon>Spiralia</taxon>
        <taxon>Lophotrochozoa</taxon>
        <taxon>Mollusca</taxon>
        <taxon>Bivalvia</taxon>
        <taxon>Autobranchia</taxon>
        <taxon>Heteroconchia</taxon>
        <taxon>Euheterodonta</taxon>
        <taxon>Imparidentia</taxon>
        <taxon>Neoheterodontei</taxon>
        <taxon>Myida</taxon>
        <taxon>Myoidea</taxon>
        <taxon>Myidae</taxon>
        <taxon>Mya</taxon>
    </lineage>
</organism>
<keyword evidence="11" id="KW-0479">Metal-binding</keyword>
<dbReference type="Gene3D" id="3.90.550.10">
    <property type="entry name" value="Spore Coat Polysaccharide Biosynthesis Protein SpsA, Chain A"/>
    <property type="match status" value="1"/>
</dbReference>
<keyword evidence="4 11" id="KW-0808">Transferase</keyword>
<dbReference type="PANTHER" id="PTHR10896">
    <property type="entry name" value="GALACTOSYLGALACTOSYLXYLOSYLPROTEIN 3-BETA-GLUCURONOSYLTRANSFERASE BETA-1,3-GLUCURONYLTRANSFERASE"/>
    <property type="match status" value="1"/>
</dbReference>
<evidence type="ECO:0000313" key="13">
    <source>
        <dbReference type="EMBL" id="WAR19765.1"/>
    </source>
</evidence>
<evidence type="ECO:0000256" key="10">
    <source>
        <dbReference type="ARBA" id="ARBA00047979"/>
    </source>
</evidence>
<protein>
    <recommendedName>
        <fullName evidence="3 11">Galactosylgalactosylxylosylprotein 3-beta-glucuronosyltransferase</fullName>
        <ecNumber evidence="3 11">2.4.1.135</ecNumber>
    </recommendedName>
</protein>
<comment type="subcellular location">
    <subcellularLocation>
        <location evidence="11">Golgi apparatus membrane</location>
        <topology evidence="11">Single-pass type II membrane protein</topology>
    </subcellularLocation>
    <subcellularLocation>
        <location evidence="1">Membrane</location>
        <topology evidence="1">Single-pass type II membrane protein</topology>
    </subcellularLocation>
</comment>
<dbReference type="SUPFAM" id="SSF53448">
    <property type="entry name" value="Nucleotide-diphospho-sugar transferases"/>
    <property type="match status" value="1"/>
</dbReference>
<dbReference type="PANTHER" id="PTHR10896:SF65">
    <property type="entry name" value="GALACTOSYLGALACTOSYLXYLOSYLPROTEIN 3-BETA-GLUCURONOSYLTRANSFERASE 3"/>
    <property type="match status" value="1"/>
</dbReference>
<comment type="pathway">
    <text evidence="11">Protein modification; protein glycosylation.</text>
</comment>
<evidence type="ECO:0000256" key="6">
    <source>
        <dbReference type="ARBA" id="ARBA00022968"/>
    </source>
</evidence>
<feature type="region of interest" description="Disordered" evidence="12">
    <location>
        <begin position="71"/>
        <end position="92"/>
    </location>
</feature>
<keyword evidence="7" id="KW-1133">Transmembrane helix</keyword>
<dbReference type="Pfam" id="PF03360">
    <property type="entry name" value="Glyco_transf_43"/>
    <property type="match status" value="1"/>
</dbReference>
<keyword evidence="5" id="KW-0812">Transmembrane</keyword>
<reference evidence="13" key="1">
    <citation type="submission" date="2022-11" db="EMBL/GenBank/DDBJ databases">
        <title>Centuries of genome instability and evolution in soft-shell clam transmissible cancer (bioRxiv).</title>
        <authorList>
            <person name="Hart S.F.M."/>
            <person name="Yonemitsu M.A."/>
            <person name="Giersch R.M."/>
            <person name="Beal B.F."/>
            <person name="Arriagada G."/>
            <person name="Davis B.W."/>
            <person name="Ostrander E.A."/>
            <person name="Goff S.P."/>
            <person name="Metzger M.J."/>
        </authorList>
    </citation>
    <scope>NUCLEOTIDE SEQUENCE</scope>
    <source>
        <strain evidence="13">MELC-2E11</strain>
        <tissue evidence="13">Siphon/mantle</tissue>
    </source>
</reference>
<keyword evidence="6 11" id="KW-0735">Signal-anchor</keyword>
<dbReference type="Proteomes" id="UP001164746">
    <property type="component" value="Chromosome 11"/>
</dbReference>
<evidence type="ECO:0000256" key="5">
    <source>
        <dbReference type="ARBA" id="ARBA00022692"/>
    </source>
</evidence>
<name>A0ABY7FCB2_MYAAR</name>
<keyword evidence="14" id="KW-1185">Reference proteome</keyword>
<evidence type="ECO:0000256" key="2">
    <source>
        <dbReference type="ARBA" id="ARBA00007706"/>
    </source>
</evidence>
<evidence type="ECO:0000256" key="1">
    <source>
        <dbReference type="ARBA" id="ARBA00004606"/>
    </source>
</evidence>
<dbReference type="EMBL" id="CP111022">
    <property type="protein sequence ID" value="WAR19765.1"/>
    <property type="molecule type" value="Genomic_DNA"/>
</dbReference>
<sequence length="92" mass="10234">MHSTQLVVVGWHTSFRRKISTDMAGFAVSLHMLEDHARAQFRATAASGYLEVDFIQQLGVTLSDLEPRADDCTKTSGDLQSDHEENHMTNTA</sequence>
<evidence type="ECO:0000256" key="12">
    <source>
        <dbReference type="SAM" id="MobiDB-lite"/>
    </source>
</evidence>
<keyword evidence="9" id="KW-0325">Glycoprotein</keyword>
<dbReference type="InterPro" id="IPR005027">
    <property type="entry name" value="Glyco_trans_43"/>
</dbReference>
<dbReference type="InterPro" id="IPR029044">
    <property type="entry name" value="Nucleotide-diphossugar_trans"/>
</dbReference>
<dbReference type="EC" id="2.4.1.135" evidence="3 11"/>
<comment type="cofactor">
    <cofactor evidence="11">
        <name>Mn(2+)</name>
        <dbReference type="ChEBI" id="CHEBI:29035"/>
    </cofactor>
</comment>
<evidence type="ECO:0000313" key="14">
    <source>
        <dbReference type="Proteomes" id="UP001164746"/>
    </source>
</evidence>
<evidence type="ECO:0000256" key="9">
    <source>
        <dbReference type="ARBA" id="ARBA00023180"/>
    </source>
</evidence>
<evidence type="ECO:0000256" key="8">
    <source>
        <dbReference type="ARBA" id="ARBA00023136"/>
    </source>
</evidence>
<keyword evidence="8" id="KW-0472">Membrane</keyword>
<keyword evidence="11" id="KW-0464">Manganese</keyword>
<evidence type="ECO:0000256" key="11">
    <source>
        <dbReference type="RuleBase" id="RU363127"/>
    </source>
</evidence>
<feature type="compositionally biased region" description="Basic and acidic residues" evidence="12">
    <location>
        <begin position="80"/>
        <end position="92"/>
    </location>
</feature>
<proteinExistence type="inferred from homology"/>